<keyword evidence="3" id="KW-1185">Reference proteome</keyword>
<accession>A0AAD1W8P0</accession>
<dbReference type="Proteomes" id="UP001295444">
    <property type="component" value="Chromosome 05"/>
</dbReference>
<organism evidence="2 3">
    <name type="scientific">Pelobates cultripes</name>
    <name type="common">Western spadefoot toad</name>
    <dbReference type="NCBI Taxonomy" id="61616"/>
    <lineage>
        <taxon>Eukaryota</taxon>
        <taxon>Metazoa</taxon>
        <taxon>Chordata</taxon>
        <taxon>Craniata</taxon>
        <taxon>Vertebrata</taxon>
        <taxon>Euteleostomi</taxon>
        <taxon>Amphibia</taxon>
        <taxon>Batrachia</taxon>
        <taxon>Anura</taxon>
        <taxon>Pelobatoidea</taxon>
        <taxon>Pelobatidae</taxon>
        <taxon>Pelobates</taxon>
    </lineage>
</organism>
<proteinExistence type="predicted"/>
<evidence type="ECO:0000256" key="1">
    <source>
        <dbReference type="SAM" id="MobiDB-lite"/>
    </source>
</evidence>
<dbReference type="AlphaFoldDB" id="A0AAD1W8P0"/>
<evidence type="ECO:0008006" key="4">
    <source>
        <dbReference type="Google" id="ProtNLM"/>
    </source>
</evidence>
<dbReference type="PROSITE" id="PS51257">
    <property type="entry name" value="PROKAR_LIPOPROTEIN"/>
    <property type="match status" value="1"/>
</dbReference>
<feature type="compositionally biased region" description="Polar residues" evidence="1">
    <location>
        <begin position="140"/>
        <end position="154"/>
    </location>
</feature>
<feature type="region of interest" description="Disordered" evidence="1">
    <location>
        <begin position="124"/>
        <end position="157"/>
    </location>
</feature>
<protein>
    <recommendedName>
        <fullName evidence="4">Lung adenoma susceptibility protein 2</fullName>
    </recommendedName>
</protein>
<dbReference type="EMBL" id="OW240916">
    <property type="protein sequence ID" value="CAH2296643.1"/>
    <property type="molecule type" value="Genomic_DNA"/>
</dbReference>
<name>A0AAD1W8P0_PELCU</name>
<dbReference type="PANTHER" id="PTHR35079">
    <property type="entry name" value="LUNG ADENOMA SUSCEPTIBILITY PROTEIN 2"/>
    <property type="match status" value="1"/>
</dbReference>
<dbReference type="EMBL" id="OW240916">
    <property type="protein sequence ID" value="CAH2296642.1"/>
    <property type="molecule type" value="Genomic_DNA"/>
</dbReference>
<evidence type="ECO:0000313" key="2">
    <source>
        <dbReference type="EMBL" id="CAH2296643.1"/>
    </source>
</evidence>
<gene>
    <name evidence="2" type="ORF">PECUL_23A043628</name>
</gene>
<evidence type="ECO:0000313" key="3">
    <source>
        <dbReference type="Proteomes" id="UP001295444"/>
    </source>
</evidence>
<dbReference type="PANTHER" id="PTHR35079:SF1">
    <property type="entry name" value="LUNG ADENOMA SUSCEPTIBILITY PROTEIN 2"/>
    <property type="match status" value="1"/>
</dbReference>
<sequence length="511" mass="57348">MARSSSPDSSLSISSLLASCSLGSSSTSSHSPSGIAYKDQLYDSASKALEAYIKDYDENLQSPGKITIGKSTKIPVTKKANPRVGSKPPSTIRRPVVRDSDLLSLTTDDLLSFPSDGSLPLSHSSFRGQKYSRTSRKQHVSSWKKQMPLSSPSNRLPKLNILDLQPSKFPKGIHKESRRDRYISYGVEDIENKPVLNDQSTFLKESTLPNSYPRWLTSQKSELSVSGLTSVPDAKYPVWLKHHGLLSDSDSESTSNLYQSLETCPRLQTYRRLYGSVPLGRSRSLHVPLNDTNQDNKDSNIAPTDFVYKNITSRQSGMDINNHLNMLSKSFAQEKAEHAKDFLNERFSSPLKNDRSPRTEDILEQERSWEKIPFPLKTPVPVLCEDNDQNVLSASRQNLVEEFLDDCLKKDGQSPASKFSGGNHHGPVEALKHMLFNLQTFQQNFSQGKPAEQGKEVKNTCKQANSELLHFDQEMFPVNKSLQKAMLHLSRLKELVSDVSVNHKEEKNQEP</sequence>
<reference evidence="2" key="1">
    <citation type="submission" date="2022-03" db="EMBL/GenBank/DDBJ databases">
        <authorList>
            <person name="Alioto T."/>
            <person name="Alioto T."/>
            <person name="Gomez Garrido J."/>
        </authorList>
    </citation>
    <scope>NUCLEOTIDE SEQUENCE</scope>
</reference>
<dbReference type="InterPro" id="IPR052679">
    <property type="entry name" value="Cell_Prolif_Regulator"/>
</dbReference>